<gene>
    <name evidence="6" type="ORF">H6P80_01190</name>
</gene>
<accession>A0A842HXI9</accession>
<dbReference type="InterPro" id="IPR013785">
    <property type="entry name" value="Aldolase_TIM"/>
</dbReference>
<dbReference type="EMBL" id="JACJVJ010000001">
    <property type="protein sequence ID" value="MBC2776224.1"/>
    <property type="molecule type" value="Genomic_DNA"/>
</dbReference>
<comment type="caution">
    <text evidence="6">The sequence shown here is derived from an EMBL/GenBank/DDBJ whole genome shotgun (WGS) entry which is preliminary data.</text>
</comment>
<dbReference type="AlphaFoldDB" id="A0A842HXI9"/>
<evidence type="ECO:0000256" key="2">
    <source>
        <dbReference type="ARBA" id="ARBA00005979"/>
    </source>
</evidence>
<keyword evidence="7" id="KW-1185">Reference proteome</keyword>
<dbReference type="Proteomes" id="UP000564378">
    <property type="component" value="Unassembled WGS sequence"/>
</dbReference>
<dbReference type="GO" id="GO:0005829">
    <property type="term" value="C:cytosol"/>
    <property type="evidence" value="ECO:0007669"/>
    <property type="project" value="UniProtKB-ARBA"/>
</dbReference>
<dbReference type="GO" id="GO:0016628">
    <property type="term" value="F:oxidoreductase activity, acting on the CH-CH group of donors, NAD or NADP as acceptor"/>
    <property type="evidence" value="ECO:0007669"/>
    <property type="project" value="UniProtKB-ARBA"/>
</dbReference>
<evidence type="ECO:0000256" key="4">
    <source>
        <dbReference type="SAM" id="MobiDB-lite"/>
    </source>
</evidence>
<organism evidence="6 7">
    <name type="scientific">Parasphingopyxis marina</name>
    <dbReference type="NCBI Taxonomy" id="2761622"/>
    <lineage>
        <taxon>Bacteria</taxon>
        <taxon>Pseudomonadati</taxon>
        <taxon>Pseudomonadota</taxon>
        <taxon>Alphaproteobacteria</taxon>
        <taxon>Sphingomonadales</taxon>
        <taxon>Sphingomonadaceae</taxon>
        <taxon>Parasphingopyxis</taxon>
    </lineage>
</organism>
<reference evidence="6 7" key="1">
    <citation type="submission" date="2020-08" db="EMBL/GenBank/DDBJ databases">
        <title>Draft genome sequence of Parasphingopyxis sp. GrpM-11.</title>
        <authorList>
            <person name="Oh J."/>
            <person name="Roh D.-H."/>
        </authorList>
    </citation>
    <scope>NUCLEOTIDE SEQUENCE [LARGE SCALE GENOMIC DNA]</scope>
    <source>
        <strain evidence="6 7">GrpM-11</strain>
    </source>
</reference>
<feature type="domain" description="NADH:flavin oxidoreductase/NADH oxidase N-terminal" evidence="5">
    <location>
        <begin position="3"/>
        <end position="335"/>
    </location>
</feature>
<dbReference type="PANTHER" id="PTHR22893:SF91">
    <property type="entry name" value="NADPH DEHYDROGENASE 2-RELATED"/>
    <property type="match status" value="1"/>
</dbReference>
<dbReference type="PANTHER" id="PTHR22893">
    <property type="entry name" value="NADH OXIDOREDUCTASE-RELATED"/>
    <property type="match status" value="1"/>
</dbReference>
<evidence type="ECO:0000256" key="3">
    <source>
        <dbReference type="ARBA" id="ARBA00023002"/>
    </source>
</evidence>
<sequence>MASLFDPITLGAIEAPNRILMAPLTRARATRDHVPTPVMAEYYSQRAGAGLIISEATGMSRQGLGWPFAPGLWTDEQTEAWKPITAAVHDAGGRIVSQLWHMGRIVHPSFLGGGQPVSASATTAPGQAHTYDGKQDYAEARPLRADEIPGLLDDYARAARNAMLAGFDGVQIHAANGYLIDQFLRDGTNLRDDAYGGSPDNRTRLLDEIARTVVREVGGDRTSVRLSPNGDSQGTNDSHPENVFPLAAQKLADAGIAFLELREPGPDGTFGQTDVPKLSPLIRKAFSGPLILNSDYGKEDGQAALDSGIADAITYGRPFISNPDLPCRFAENIPLAEGDYQTWYSQGREGYVDYPFAAATAAAAG</sequence>
<name>A0A842HXI9_9SPHN</name>
<keyword evidence="3" id="KW-0560">Oxidoreductase</keyword>
<proteinExistence type="inferred from homology"/>
<feature type="region of interest" description="Disordered" evidence="4">
    <location>
        <begin position="220"/>
        <end position="241"/>
    </location>
</feature>
<evidence type="ECO:0000259" key="5">
    <source>
        <dbReference type="Pfam" id="PF00724"/>
    </source>
</evidence>
<evidence type="ECO:0000313" key="6">
    <source>
        <dbReference type="EMBL" id="MBC2776224.1"/>
    </source>
</evidence>
<dbReference type="Pfam" id="PF00724">
    <property type="entry name" value="Oxidored_FMN"/>
    <property type="match status" value="1"/>
</dbReference>
<protein>
    <submittedName>
        <fullName evidence="6">Alkene reductase</fullName>
    </submittedName>
</protein>
<dbReference type="InterPro" id="IPR045247">
    <property type="entry name" value="Oye-like"/>
</dbReference>
<dbReference type="SUPFAM" id="SSF51395">
    <property type="entry name" value="FMN-linked oxidoreductases"/>
    <property type="match status" value="1"/>
</dbReference>
<evidence type="ECO:0000313" key="7">
    <source>
        <dbReference type="Proteomes" id="UP000564378"/>
    </source>
</evidence>
<dbReference type="GO" id="GO:0010181">
    <property type="term" value="F:FMN binding"/>
    <property type="evidence" value="ECO:0007669"/>
    <property type="project" value="InterPro"/>
</dbReference>
<feature type="compositionally biased region" description="Polar residues" evidence="4">
    <location>
        <begin position="224"/>
        <end position="237"/>
    </location>
</feature>
<evidence type="ECO:0000256" key="1">
    <source>
        <dbReference type="ARBA" id="ARBA00001917"/>
    </source>
</evidence>
<comment type="similarity">
    <text evidence="2">Belongs to the NADH:flavin oxidoreductase/NADH oxidase family.</text>
</comment>
<dbReference type="InterPro" id="IPR001155">
    <property type="entry name" value="OxRdtase_FMN_N"/>
</dbReference>
<dbReference type="CDD" id="cd02933">
    <property type="entry name" value="OYE_like_FMN"/>
    <property type="match status" value="1"/>
</dbReference>
<dbReference type="RefSeq" id="WP_185799528.1">
    <property type="nucleotide sequence ID" value="NZ_JACJVJ010000001.1"/>
</dbReference>
<dbReference type="FunFam" id="3.20.20.70:FF:000059">
    <property type="entry name" value="N-ethylmaleimide reductase, FMN-linked"/>
    <property type="match status" value="1"/>
</dbReference>
<comment type="cofactor">
    <cofactor evidence="1">
        <name>FMN</name>
        <dbReference type="ChEBI" id="CHEBI:58210"/>
    </cofactor>
</comment>
<dbReference type="Gene3D" id="3.20.20.70">
    <property type="entry name" value="Aldolase class I"/>
    <property type="match status" value="1"/>
</dbReference>